<dbReference type="EMBL" id="CALNXK010000024">
    <property type="protein sequence ID" value="CAH3111618.1"/>
    <property type="molecule type" value="Genomic_DNA"/>
</dbReference>
<reference evidence="2 3" key="1">
    <citation type="submission" date="2022-05" db="EMBL/GenBank/DDBJ databases">
        <authorList>
            <consortium name="Genoscope - CEA"/>
            <person name="William W."/>
        </authorList>
    </citation>
    <scope>NUCLEOTIDE SEQUENCE [LARGE SCALE GENOMIC DNA]</scope>
</reference>
<evidence type="ECO:0000259" key="1">
    <source>
        <dbReference type="PROSITE" id="PS50948"/>
    </source>
</evidence>
<dbReference type="SUPFAM" id="SSF57414">
    <property type="entry name" value="Hairpin loop containing domain-like"/>
    <property type="match status" value="1"/>
</dbReference>
<dbReference type="PROSITE" id="PS50948">
    <property type="entry name" value="PAN"/>
    <property type="match status" value="1"/>
</dbReference>
<sequence length="193" mass="22043">MYQIEAEGQQCKPSERSVPGNALKGHTFKEFVVKAIVECQNSCENDPRCASYNYYIPNKICELNSQTKEARPDDFVTDDLRFYMKREGTISIFLCLSSLKLFYQTIPLSFYLLIETCDANAYCNNTKGGYNCTFGGWTPVMKIDGTKTGFDSQETKLPSYWNTSFSKIYLGMKIGRQPVKFIVINEKRTPCTL</sequence>
<dbReference type="SMART" id="SM00473">
    <property type="entry name" value="PAN_AP"/>
    <property type="match status" value="1"/>
</dbReference>
<evidence type="ECO:0000313" key="2">
    <source>
        <dbReference type="EMBL" id="CAH3111618.1"/>
    </source>
</evidence>
<name>A0ABN8NJ99_9CNID</name>
<gene>
    <name evidence="2" type="ORF">PLOB_00020509</name>
</gene>
<keyword evidence="3" id="KW-1185">Reference proteome</keyword>
<comment type="caution">
    <text evidence="2">The sequence shown here is derived from an EMBL/GenBank/DDBJ whole genome shotgun (WGS) entry which is preliminary data.</text>
</comment>
<feature type="domain" description="Apple" evidence="1">
    <location>
        <begin position="11"/>
        <end position="87"/>
    </location>
</feature>
<proteinExistence type="predicted"/>
<evidence type="ECO:0000313" key="3">
    <source>
        <dbReference type="Proteomes" id="UP001159405"/>
    </source>
</evidence>
<dbReference type="Pfam" id="PF00024">
    <property type="entry name" value="PAN_1"/>
    <property type="match status" value="1"/>
</dbReference>
<dbReference type="Proteomes" id="UP001159405">
    <property type="component" value="Unassembled WGS sequence"/>
</dbReference>
<dbReference type="InterPro" id="IPR003609">
    <property type="entry name" value="Pan_app"/>
</dbReference>
<dbReference type="Gene3D" id="3.50.4.10">
    <property type="entry name" value="Hepatocyte Growth Factor"/>
    <property type="match status" value="1"/>
</dbReference>
<protein>
    <recommendedName>
        <fullName evidence="1">Apple domain-containing protein</fullName>
    </recommendedName>
</protein>
<organism evidence="2 3">
    <name type="scientific">Porites lobata</name>
    <dbReference type="NCBI Taxonomy" id="104759"/>
    <lineage>
        <taxon>Eukaryota</taxon>
        <taxon>Metazoa</taxon>
        <taxon>Cnidaria</taxon>
        <taxon>Anthozoa</taxon>
        <taxon>Hexacorallia</taxon>
        <taxon>Scleractinia</taxon>
        <taxon>Fungiina</taxon>
        <taxon>Poritidae</taxon>
        <taxon>Porites</taxon>
    </lineage>
</organism>
<accession>A0ABN8NJ99</accession>